<dbReference type="Proteomes" id="UP000316426">
    <property type="component" value="Chromosome"/>
</dbReference>
<sequence precursor="true">MRTAISRLIVFTLVYASASATAPAQSPNPHAADAQVQVAAPEMCCKGCAQKVSGQLYTLKGVRSVEVDIPARTVTVTLPTPSASTLGRVWQATEQGDGGPTELSTATAAYRLVRPESEHELRAVQQMGSTQHVVVDNLHCNGCAQKIASQLYALRGVSKVSVDMQRETLIVETNAREPVSPWLVVEAVLAANERPVAVRGNYGALSISWAVEAAPKPSHQAQQPVLGGFQR</sequence>
<feature type="chain" id="PRO_5021737734" evidence="2">
    <location>
        <begin position="23"/>
        <end position="231"/>
    </location>
</feature>
<organism evidence="4 5">
    <name type="scientific">Botrimarina mediterranea</name>
    <dbReference type="NCBI Taxonomy" id="2528022"/>
    <lineage>
        <taxon>Bacteria</taxon>
        <taxon>Pseudomonadati</taxon>
        <taxon>Planctomycetota</taxon>
        <taxon>Planctomycetia</taxon>
        <taxon>Pirellulales</taxon>
        <taxon>Lacipirellulaceae</taxon>
        <taxon>Botrimarina</taxon>
    </lineage>
</organism>
<protein>
    <submittedName>
        <fullName evidence="4">Zinc/cadmium/mercury/lead-transporting ATPase</fullName>
    </submittedName>
</protein>
<dbReference type="PANTHER" id="PTHR22814:SF287">
    <property type="entry name" value="COPPER TRANSPORT PROTEIN ATX1"/>
    <property type="match status" value="1"/>
</dbReference>
<proteinExistence type="predicted"/>
<dbReference type="Gene3D" id="3.30.70.100">
    <property type="match status" value="2"/>
</dbReference>
<dbReference type="InterPro" id="IPR036163">
    <property type="entry name" value="HMA_dom_sf"/>
</dbReference>
<dbReference type="PANTHER" id="PTHR22814">
    <property type="entry name" value="COPPER TRANSPORT PROTEIN ATOX1-RELATED"/>
    <property type="match status" value="1"/>
</dbReference>
<name>A0A518K7B1_9BACT</name>
<dbReference type="CDD" id="cd00371">
    <property type="entry name" value="HMA"/>
    <property type="match status" value="2"/>
</dbReference>
<evidence type="ECO:0000313" key="5">
    <source>
        <dbReference type="Proteomes" id="UP000316426"/>
    </source>
</evidence>
<feature type="signal peptide" evidence="2">
    <location>
        <begin position="1"/>
        <end position="22"/>
    </location>
</feature>
<dbReference type="Pfam" id="PF00403">
    <property type="entry name" value="HMA"/>
    <property type="match status" value="2"/>
</dbReference>
<evidence type="ECO:0000256" key="1">
    <source>
        <dbReference type="ARBA" id="ARBA00022723"/>
    </source>
</evidence>
<dbReference type="SUPFAM" id="SSF55008">
    <property type="entry name" value="HMA, heavy metal-associated domain"/>
    <property type="match status" value="2"/>
</dbReference>
<reference evidence="4 5" key="1">
    <citation type="submission" date="2019-02" db="EMBL/GenBank/DDBJ databases">
        <title>Deep-cultivation of Planctomycetes and their phenomic and genomic characterization uncovers novel biology.</title>
        <authorList>
            <person name="Wiegand S."/>
            <person name="Jogler M."/>
            <person name="Boedeker C."/>
            <person name="Pinto D."/>
            <person name="Vollmers J."/>
            <person name="Rivas-Marin E."/>
            <person name="Kohn T."/>
            <person name="Peeters S.H."/>
            <person name="Heuer A."/>
            <person name="Rast P."/>
            <person name="Oberbeckmann S."/>
            <person name="Bunk B."/>
            <person name="Jeske O."/>
            <person name="Meyerdierks A."/>
            <person name="Storesund J.E."/>
            <person name="Kallscheuer N."/>
            <person name="Luecker S."/>
            <person name="Lage O.M."/>
            <person name="Pohl T."/>
            <person name="Merkel B.J."/>
            <person name="Hornburger P."/>
            <person name="Mueller R.-W."/>
            <person name="Bruemmer F."/>
            <person name="Labrenz M."/>
            <person name="Spormann A.M."/>
            <person name="Op den Camp H."/>
            <person name="Overmann J."/>
            <person name="Amann R."/>
            <person name="Jetten M.S.M."/>
            <person name="Mascher T."/>
            <person name="Medema M.H."/>
            <person name="Devos D.P."/>
            <person name="Kaster A.-K."/>
            <person name="Ovreas L."/>
            <person name="Rohde M."/>
            <person name="Galperin M.Y."/>
            <person name="Jogler C."/>
        </authorList>
    </citation>
    <scope>NUCLEOTIDE SEQUENCE [LARGE SCALE GENOMIC DNA]</scope>
    <source>
        <strain evidence="4 5">Spa11</strain>
    </source>
</reference>
<gene>
    <name evidence="4" type="ORF">Spa11_18900</name>
</gene>
<dbReference type="EMBL" id="CP036349">
    <property type="protein sequence ID" value="QDV73691.1"/>
    <property type="molecule type" value="Genomic_DNA"/>
</dbReference>
<evidence type="ECO:0000256" key="2">
    <source>
        <dbReference type="SAM" id="SignalP"/>
    </source>
</evidence>
<keyword evidence="5" id="KW-1185">Reference proteome</keyword>
<dbReference type="PROSITE" id="PS50846">
    <property type="entry name" value="HMA_2"/>
    <property type="match status" value="2"/>
</dbReference>
<feature type="domain" description="HMA" evidence="3">
    <location>
        <begin position="34"/>
        <end position="98"/>
    </location>
</feature>
<feature type="domain" description="HMA" evidence="3">
    <location>
        <begin position="129"/>
        <end position="196"/>
    </location>
</feature>
<dbReference type="AlphaFoldDB" id="A0A518K7B1"/>
<dbReference type="KEGG" id="bmei:Spa11_18900"/>
<evidence type="ECO:0000313" key="4">
    <source>
        <dbReference type="EMBL" id="QDV73691.1"/>
    </source>
</evidence>
<dbReference type="InterPro" id="IPR006121">
    <property type="entry name" value="HMA_dom"/>
</dbReference>
<keyword evidence="1" id="KW-0479">Metal-binding</keyword>
<keyword evidence="2" id="KW-0732">Signal</keyword>
<dbReference type="RefSeq" id="WP_145111129.1">
    <property type="nucleotide sequence ID" value="NZ_CP036349.1"/>
</dbReference>
<evidence type="ECO:0000259" key="3">
    <source>
        <dbReference type="PROSITE" id="PS50846"/>
    </source>
</evidence>
<dbReference type="GO" id="GO:0046872">
    <property type="term" value="F:metal ion binding"/>
    <property type="evidence" value="ECO:0007669"/>
    <property type="project" value="UniProtKB-KW"/>
</dbReference>
<accession>A0A518K7B1</accession>